<feature type="compositionally biased region" description="Basic and acidic residues" evidence="1">
    <location>
        <begin position="36"/>
        <end position="48"/>
    </location>
</feature>
<feature type="compositionally biased region" description="Basic residues" evidence="1">
    <location>
        <begin position="24"/>
        <end position="35"/>
    </location>
</feature>
<gene>
    <name evidence="2" type="ORF">AVDCRST_MAG30-2573</name>
</gene>
<feature type="compositionally biased region" description="Basic and acidic residues" evidence="1">
    <location>
        <begin position="375"/>
        <end position="387"/>
    </location>
</feature>
<sequence length="503" mass="54948">ARTDSRSPRSPPLAHPRRPVPGAARHRRRQHHPQRRAPDHRARARGEHGGPPVDRGQLHPRVRRPPPHHGHAGRPLRPQASADRRARAVRGVLAVGGAVHIGGDAHRRACLDGHRRSADHARDPVDPHERLPAGGARQGDRRLGRGVRAGDRHRPDGRRAAARALLVGCRLPGQRPVGGGRRGGGAAARPGIPGSGTSTARPAGCRTVHRRVERPRLRAHRRPVGRLDRDLDAERVRRRRGDADGLRALGAPRGAPDARRQVVRRRAVRRRERGARAGLVRALRGDLLPDPAHAGRARLHAVAGGRAAAAGRRRADRRRAAVERGQRTTRHPLRGRRGHDRDRHRSRRDGAGRRRQRLCAGRALPGAARARPRHRDGAGDRVGHERPAAGQGRRRLGGQRHGPDGGRRSGRRRPRIRAGERVPRRHGGSARRCAGVTRRSVVGGRPRAGASRGRCVRRQHAHHGDRRRGRRAGRCGARGGLSARAASRRRPRRCGDPGAGAGV</sequence>
<feature type="compositionally biased region" description="Low complexity" evidence="1">
    <location>
        <begin position="360"/>
        <end position="369"/>
    </location>
</feature>
<evidence type="ECO:0000256" key="1">
    <source>
        <dbReference type="SAM" id="MobiDB-lite"/>
    </source>
</evidence>
<name>A0A6J4T3P3_9ACTN</name>
<feature type="compositionally biased region" description="Low complexity" evidence="1">
    <location>
        <begin position="443"/>
        <end position="453"/>
    </location>
</feature>
<feature type="compositionally biased region" description="Basic residues" evidence="1">
    <location>
        <begin position="58"/>
        <end position="74"/>
    </location>
</feature>
<feature type="compositionally biased region" description="Basic and acidic residues" evidence="1">
    <location>
        <begin position="339"/>
        <end position="352"/>
    </location>
</feature>
<feature type="region of interest" description="Disordered" evidence="1">
    <location>
        <begin position="113"/>
        <end position="157"/>
    </location>
</feature>
<feature type="non-terminal residue" evidence="2">
    <location>
        <position position="1"/>
    </location>
</feature>
<accession>A0A6J4T3P3</accession>
<evidence type="ECO:0000313" key="2">
    <source>
        <dbReference type="EMBL" id="CAA9512579.1"/>
    </source>
</evidence>
<dbReference type="AlphaFoldDB" id="A0A6J4T3P3"/>
<proteinExistence type="predicted"/>
<feature type="compositionally biased region" description="Basic and acidic residues" evidence="1">
    <location>
        <begin position="113"/>
        <end position="131"/>
    </location>
</feature>
<protein>
    <submittedName>
        <fullName evidence="2">Uncharacterized MFS-type transporter</fullName>
    </submittedName>
</protein>
<feature type="region of interest" description="Disordered" evidence="1">
    <location>
        <begin position="1"/>
        <end position="87"/>
    </location>
</feature>
<feature type="compositionally biased region" description="Basic residues" evidence="1">
    <location>
        <begin position="454"/>
        <end position="473"/>
    </location>
</feature>
<feature type="compositionally biased region" description="Gly residues" evidence="1">
    <location>
        <begin position="176"/>
        <end position="186"/>
    </location>
</feature>
<dbReference type="EMBL" id="CADCVS010000333">
    <property type="protein sequence ID" value="CAA9512579.1"/>
    <property type="molecule type" value="Genomic_DNA"/>
</dbReference>
<feature type="compositionally biased region" description="Basic and acidic residues" evidence="1">
    <location>
        <begin position="138"/>
        <end position="157"/>
    </location>
</feature>
<feature type="non-terminal residue" evidence="2">
    <location>
        <position position="503"/>
    </location>
</feature>
<feature type="region of interest" description="Disordered" evidence="1">
    <location>
        <begin position="173"/>
        <end position="215"/>
    </location>
</feature>
<feature type="compositionally biased region" description="Low complexity" evidence="1">
    <location>
        <begin position="187"/>
        <end position="196"/>
    </location>
</feature>
<feature type="region of interest" description="Disordered" evidence="1">
    <location>
        <begin position="303"/>
        <end position="503"/>
    </location>
</feature>
<feature type="compositionally biased region" description="Basic residues" evidence="1">
    <location>
        <begin position="327"/>
        <end position="338"/>
    </location>
</feature>
<reference evidence="2" key="1">
    <citation type="submission" date="2020-02" db="EMBL/GenBank/DDBJ databases">
        <authorList>
            <person name="Meier V. D."/>
        </authorList>
    </citation>
    <scope>NUCLEOTIDE SEQUENCE</scope>
    <source>
        <strain evidence="2">AVDCRST_MAG30</strain>
    </source>
</reference>
<organism evidence="2">
    <name type="scientific">uncultured Solirubrobacteraceae bacterium</name>
    <dbReference type="NCBI Taxonomy" id="1162706"/>
    <lineage>
        <taxon>Bacteria</taxon>
        <taxon>Bacillati</taxon>
        <taxon>Actinomycetota</taxon>
        <taxon>Thermoleophilia</taxon>
        <taxon>Solirubrobacterales</taxon>
        <taxon>Solirubrobacteraceae</taxon>
        <taxon>environmental samples</taxon>
    </lineage>
</organism>